<gene>
    <name evidence="7" type="ORF">RI543_000359</name>
</gene>
<dbReference type="InterPro" id="IPR007471">
    <property type="entry name" value="N-end_Aminoacyl_Trfase_N"/>
</dbReference>
<dbReference type="Proteomes" id="UP001306508">
    <property type="component" value="Unassembled WGS sequence"/>
</dbReference>
<evidence type="ECO:0000256" key="1">
    <source>
        <dbReference type="ARBA" id="ARBA00009991"/>
    </source>
</evidence>
<dbReference type="InterPro" id="IPR007472">
    <property type="entry name" value="N-end_Aminoacyl_Trfase_C"/>
</dbReference>
<feature type="domain" description="N-end rule aminoacyl transferase C-terminal" evidence="6">
    <location>
        <begin position="166"/>
        <end position="310"/>
    </location>
</feature>
<evidence type="ECO:0000313" key="8">
    <source>
        <dbReference type="Proteomes" id="UP001306508"/>
    </source>
</evidence>
<keyword evidence="8" id="KW-1185">Reference proteome</keyword>
<feature type="domain" description="N-end aminoacyl transferase N-terminal" evidence="5">
    <location>
        <begin position="21"/>
        <end position="113"/>
    </location>
</feature>
<dbReference type="PANTHER" id="PTHR21367:SF1">
    <property type="entry name" value="ARGINYL-TRNA--PROTEIN TRANSFERASE 1"/>
    <property type="match status" value="1"/>
</dbReference>
<keyword evidence="3" id="KW-0808">Transferase</keyword>
<accession>A0AAN7WTG9</accession>
<evidence type="ECO:0000256" key="4">
    <source>
        <dbReference type="ARBA" id="ARBA00023315"/>
    </source>
</evidence>
<organism evidence="7 8">
    <name type="scientific">Arxiozyma heterogenica</name>
    <dbReference type="NCBI Taxonomy" id="278026"/>
    <lineage>
        <taxon>Eukaryota</taxon>
        <taxon>Fungi</taxon>
        <taxon>Dikarya</taxon>
        <taxon>Ascomycota</taxon>
        <taxon>Saccharomycotina</taxon>
        <taxon>Saccharomycetes</taxon>
        <taxon>Saccharomycetales</taxon>
        <taxon>Saccharomycetaceae</taxon>
        <taxon>Arxiozyma</taxon>
    </lineage>
</organism>
<comment type="similarity">
    <text evidence="1">Belongs to the R-transferase family.</text>
</comment>
<name>A0AAN7WTG9_9SACH</name>
<keyword evidence="4" id="KW-0012">Acyltransferase</keyword>
<dbReference type="Pfam" id="PF04377">
    <property type="entry name" value="ATE_C"/>
    <property type="match status" value="1"/>
</dbReference>
<comment type="caution">
    <text evidence="7">The sequence shown here is derived from an EMBL/GenBank/DDBJ whole genome shotgun (WGS) entry which is preliminary data.</text>
</comment>
<protein>
    <recommendedName>
        <fullName evidence="2">arginyltransferase</fullName>
        <ecNumber evidence="2">2.3.2.8</ecNumber>
    </recommendedName>
</protein>
<reference evidence="8" key="1">
    <citation type="submission" date="2023-07" db="EMBL/GenBank/DDBJ databases">
        <title>A draft genome of Kazachstania heterogenica Y-27499.</title>
        <authorList>
            <person name="Donic C."/>
            <person name="Kralova J.S."/>
            <person name="Fidel L."/>
            <person name="Ben-Dor S."/>
            <person name="Jung S."/>
        </authorList>
    </citation>
    <scope>NUCLEOTIDE SEQUENCE [LARGE SCALE GENOMIC DNA]</scope>
    <source>
        <strain evidence="8">Y27499</strain>
    </source>
</reference>
<dbReference type="GO" id="GO:0005737">
    <property type="term" value="C:cytoplasm"/>
    <property type="evidence" value="ECO:0007669"/>
    <property type="project" value="TreeGrafter"/>
</dbReference>
<evidence type="ECO:0000259" key="6">
    <source>
        <dbReference type="Pfam" id="PF04377"/>
    </source>
</evidence>
<evidence type="ECO:0000259" key="5">
    <source>
        <dbReference type="Pfam" id="PF04376"/>
    </source>
</evidence>
<dbReference type="EC" id="2.3.2.8" evidence="2"/>
<dbReference type="PANTHER" id="PTHR21367">
    <property type="entry name" value="ARGININE-TRNA-PROTEIN TRANSFERASE 1"/>
    <property type="match status" value="1"/>
</dbReference>
<dbReference type="EMBL" id="JAWIZZ010000006">
    <property type="protein sequence ID" value="KAK5782422.1"/>
    <property type="molecule type" value="Genomic_DNA"/>
</dbReference>
<dbReference type="AlphaFoldDB" id="A0AAN7WTG9"/>
<dbReference type="SUPFAM" id="SSF55729">
    <property type="entry name" value="Acyl-CoA N-acyltransferases (Nat)"/>
    <property type="match status" value="1"/>
</dbReference>
<evidence type="ECO:0000313" key="7">
    <source>
        <dbReference type="EMBL" id="KAK5782422.1"/>
    </source>
</evidence>
<sequence>MDLSKRLIITQPMYFSEPSRDCGYCKGVKQDDSQYYSLDSWETSKGKTGDTHYNCTMGFHCESMSVKMYDKLCNNGFRRSGTFLYKPDLLRSCCRLFTIRTTPDQVTLTKELKSCVKRFKKYVGVSADANTSRKNKPFDYIDIILNTQIRSKRFYTRFEPAIFTKEKYQLFAKYQEKVHNDFKHSESGFKRFLCDAPFDDNVIQGTNEEWESLNSIFTSKETKVKAYRLGPVHECYYFDDKLIAIGVLDFMPSGISSVYFIWDPDYKHWSLGKLSALKELTLLSQMGLPYYYLGYYVDDCPKMNYKAGYGGELLDIVNLKYVPLNYLKTKKIIDGGKLFIMRNFDKNVLSENTINMNVSLDKIGVNEFPTMKDLDNLNNVAEKLYGLHPGSGEFNDLSKIIQELKKLGVCYTLDLQDDILEFVRRYKLDKYRDEIEDKMDEEWESEVGEEEIHNYIDSRLKFPNVVPGLIPLAELLTMIKENKLSELNGRLFLFDLAVHRIRPIFNILEESPEILTMLCNLVRVLGLEMAKKCLVILN</sequence>
<proteinExistence type="inferred from homology"/>
<evidence type="ECO:0000256" key="2">
    <source>
        <dbReference type="ARBA" id="ARBA00012025"/>
    </source>
</evidence>
<dbReference type="InterPro" id="IPR016181">
    <property type="entry name" value="Acyl_CoA_acyltransferase"/>
</dbReference>
<dbReference type="GO" id="GO:0004057">
    <property type="term" value="F:arginyl-tRNA--protein transferase activity"/>
    <property type="evidence" value="ECO:0007669"/>
    <property type="project" value="UniProtKB-EC"/>
</dbReference>
<evidence type="ECO:0000256" key="3">
    <source>
        <dbReference type="ARBA" id="ARBA00022679"/>
    </source>
</evidence>
<dbReference type="Pfam" id="PF04376">
    <property type="entry name" value="ATE_N"/>
    <property type="match status" value="1"/>
</dbReference>
<dbReference type="InterPro" id="IPR030700">
    <property type="entry name" value="N-end_Aminoacyl_Trfase"/>
</dbReference>